<keyword evidence="9" id="KW-0493">Microtubule</keyword>
<keyword evidence="8" id="KW-0132">Cell division</keyword>
<keyword evidence="18" id="KW-1185">Reference proteome</keyword>
<keyword evidence="13" id="KW-0539">Nucleus</keyword>
<evidence type="ECO:0000256" key="16">
    <source>
        <dbReference type="ARBA" id="ARBA00030569"/>
    </source>
</evidence>
<dbReference type="STRING" id="1245528.M3IP10"/>
<reference evidence="17 18" key="1">
    <citation type="submission" date="2013-02" db="EMBL/GenBank/DDBJ databases">
        <title>Genome sequence of Candida maltosa Xu316, a potential industrial strain for xylitol and ethanol production.</title>
        <authorList>
            <person name="Yu J."/>
            <person name="Wang Q."/>
            <person name="Geng X."/>
            <person name="Bao W."/>
            <person name="He P."/>
            <person name="Cai J."/>
        </authorList>
    </citation>
    <scope>NUCLEOTIDE SEQUENCE [LARGE SCALE GENOMIC DNA]</scope>
    <source>
        <strain evidence="18">Xu316</strain>
    </source>
</reference>
<accession>M3IP10</accession>
<dbReference type="OrthoDB" id="5516652at2759"/>
<name>M3IP10_CANMX</name>
<dbReference type="AlphaFoldDB" id="M3IP10"/>
<evidence type="ECO:0000256" key="12">
    <source>
        <dbReference type="ARBA" id="ARBA00023212"/>
    </source>
</evidence>
<keyword evidence="14" id="KW-0131">Cell cycle</keyword>
<comment type="subcellular location">
    <subcellularLocation>
        <location evidence="3">Chromosome</location>
        <location evidence="3">Centromere</location>
        <location evidence="3">Kinetochore</location>
    </subcellularLocation>
    <subcellularLocation>
        <location evidence="2">Cytoplasm</location>
        <location evidence="2">Cytoskeleton</location>
        <location evidence="2">Spindle</location>
    </subcellularLocation>
    <subcellularLocation>
        <location evidence="1">Nucleus</location>
    </subcellularLocation>
</comment>
<keyword evidence="15" id="KW-0137">Centromere</keyword>
<keyword evidence="12" id="KW-0206">Cytoskeleton</keyword>
<dbReference type="OMA" id="LASMWES"/>
<proteinExistence type="inferred from homology"/>
<dbReference type="PANTHER" id="PTHR28222:SF1">
    <property type="entry name" value="DASH COMPLEX SUBUNIT DAD4"/>
    <property type="match status" value="1"/>
</dbReference>
<gene>
    <name evidence="17" type="ORF">G210_1352</name>
</gene>
<evidence type="ECO:0000256" key="7">
    <source>
        <dbReference type="ARBA" id="ARBA00022490"/>
    </source>
</evidence>
<evidence type="ECO:0000256" key="15">
    <source>
        <dbReference type="ARBA" id="ARBA00023328"/>
    </source>
</evidence>
<dbReference type="Pfam" id="PF08650">
    <property type="entry name" value="DASH_Dad4"/>
    <property type="match status" value="1"/>
</dbReference>
<dbReference type="HOGENOM" id="CLU_2978916_0_0_1"/>
<evidence type="ECO:0000256" key="4">
    <source>
        <dbReference type="ARBA" id="ARBA00009754"/>
    </source>
</evidence>
<evidence type="ECO:0000256" key="3">
    <source>
        <dbReference type="ARBA" id="ARBA00004629"/>
    </source>
</evidence>
<comment type="similarity">
    <text evidence="4">Belongs to the DASH complex DAD4 family.</text>
</comment>
<keyword evidence="11" id="KW-0995">Kinetochore</keyword>
<protein>
    <recommendedName>
        <fullName evidence="5">DASH complex subunit DAD4</fullName>
    </recommendedName>
    <alternativeName>
        <fullName evidence="16">Outer kinetochore protein DAD4</fullName>
    </alternativeName>
</protein>
<evidence type="ECO:0000256" key="6">
    <source>
        <dbReference type="ARBA" id="ARBA00022454"/>
    </source>
</evidence>
<keyword evidence="7" id="KW-0963">Cytoplasm</keyword>
<evidence type="ECO:0000256" key="8">
    <source>
        <dbReference type="ARBA" id="ARBA00022618"/>
    </source>
</evidence>
<evidence type="ECO:0000256" key="14">
    <source>
        <dbReference type="ARBA" id="ARBA00023306"/>
    </source>
</evidence>
<evidence type="ECO:0000313" key="17">
    <source>
        <dbReference type="EMBL" id="EMG48141.1"/>
    </source>
</evidence>
<evidence type="ECO:0000256" key="9">
    <source>
        <dbReference type="ARBA" id="ARBA00022701"/>
    </source>
</evidence>
<keyword evidence="6" id="KW-0158">Chromosome</keyword>
<dbReference type="Proteomes" id="UP000011777">
    <property type="component" value="Unassembled WGS sequence"/>
</dbReference>
<keyword evidence="10" id="KW-0498">Mitosis</keyword>
<dbReference type="GO" id="GO:0008608">
    <property type="term" value="P:attachment of spindle microtubules to kinetochore"/>
    <property type="evidence" value="ECO:0007669"/>
    <property type="project" value="InterPro"/>
</dbReference>
<dbReference type="GO" id="GO:0072686">
    <property type="term" value="C:mitotic spindle"/>
    <property type="evidence" value="ECO:0007669"/>
    <property type="project" value="InterPro"/>
</dbReference>
<dbReference type="GO" id="GO:0042729">
    <property type="term" value="C:DASH complex"/>
    <property type="evidence" value="ECO:0007669"/>
    <property type="project" value="InterPro"/>
</dbReference>
<evidence type="ECO:0000256" key="11">
    <source>
        <dbReference type="ARBA" id="ARBA00022838"/>
    </source>
</evidence>
<evidence type="ECO:0000256" key="10">
    <source>
        <dbReference type="ARBA" id="ARBA00022776"/>
    </source>
</evidence>
<dbReference type="GO" id="GO:0051301">
    <property type="term" value="P:cell division"/>
    <property type="evidence" value="ECO:0007669"/>
    <property type="project" value="UniProtKB-KW"/>
</dbReference>
<organism evidence="17 18">
    <name type="scientific">Candida maltosa (strain Xu316)</name>
    <name type="common">Yeast</name>
    <dbReference type="NCBI Taxonomy" id="1245528"/>
    <lineage>
        <taxon>Eukaryota</taxon>
        <taxon>Fungi</taxon>
        <taxon>Dikarya</taxon>
        <taxon>Ascomycota</taxon>
        <taxon>Saccharomycotina</taxon>
        <taxon>Pichiomycetes</taxon>
        <taxon>Debaryomycetaceae</taxon>
        <taxon>Candida/Lodderomyces clade</taxon>
        <taxon>Candida</taxon>
    </lineage>
</organism>
<evidence type="ECO:0000256" key="1">
    <source>
        <dbReference type="ARBA" id="ARBA00004123"/>
    </source>
</evidence>
<dbReference type="EMBL" id="AOGT01001232">
    <property type="protein sequence ID" value="EMG48141.1"/>
    <property type="molecule type" value="Genomic_DNA"/>
</dbReference>
<comment type="caution">
    <text evidence="17">The sequence shown here is derived from an EMBL/GenBank/DDBJ whole genome shotgun (WGS) entry which is preliminary data.</text>
</comment>
<dbReference type="PANTHER" id="PTHR28222">
    <property type="entry name" value="DASH COMPLEX SUBUNIT DAD4"/>
    <property type="match status" value="1"/>
</dbReference>
<evidence type="ECO:0000256" key="13">
    <source>
        <dbReference type="ARBA" id="ARBA00023242"/>
    </source>
</evidence>
<evidence type="ECO:0000256" key="2">
    <source>
        <dbReference type="ARBA" id="ARBA00004186"/>
    </source>
</evidence>
<dbReference type="InterPro" id="IPR013959">
    <property type="entry name" value="DASH_Dad4"/>
</dbReference>
<evidence type="ECO:0000313" key="18">
    <source>
        <dbReference type="Proteomes" id="UP000011777"/>
    </source>
</evidence>
<sequence>MENLNESVVGVNKLLEEINNNNRKTEVLASMWESYIRNSGYNLEVTGLKKEALFKSKE</sequence>
<evidence type="ECO:0000256" key="5">
    <source>
        <dbReference type="ARBA" id="ARBA00020259"/>
    </source>
</evidence>
<dbReference type="GO" id="GO:0005874">
    <property type="term" value="C:microtubule"/>
    <property type="evidence" value="ECO:0007669"/>
    <property type="project" value="UniProtKB-KW"/>
</dbReference>